<feature type="domain" description="RING-type" evidence="4">
    <location>
        <begin position="5"/>
        <end position="54"/>
    </location>
</feature>
<name>A0A0N5BFS8_STREA</name>
<dbReference type="SUPFAM" id="SSF50978">
    <property type="entry name" value="WD40 repeat-like"/>
    <property type="match status" value="1"/>
</dbReference>
<evidence type="ECO:0000313" key="6">
    <source>
        <dbReference type="WBParaSite" id="SPAL_0000484000.1"/>
    </source>
</evidence>
<dbReference type="PANTHER" id="PTHR16047:SF7">
    <property type="entry name" value="E3 UBIQUITIN-PROTEIN LIGASE RFWD3"/>
    <property type="match status" value="1"/>
</dbReference>
<dbReference type="Pfam" id="PF13639">
    <property type="entry name" value="zf-RING_2"/>
    <property type="match status" value="1"/>
</dbReference>
<keyword evidence="1 3" id="KW-0863">Zinc-finger</keyword>
<dbReference type="GO" id="GO:0036297">
    <property type="term" value="P:interstrand cross-link repair"/>
    <property type="evidence" value="ECO:0007669"/>
    <property type="project" value="InterPro"/>
</dbReference>
<dbReference type="STRING" id="174720.A0A0N5BFS8"/>
<dbReference type="GO" id="GO:0004842">
    <property type="term" value="F:ubiquitin-protein transferase activity"/>
    <property type="evidence" value="ECO:0007669"/>
    <property type="project" value="InterPro"/>
</dbReference>
<keyword evidence="1 3" id="KW-0479">Metal-binding</keyword>
<dbReference type="GO" id="GO:0016567">
    <property type="term" value="P:protein ubiquitination"/>
    <property type="evidence" value="ECO:0007669"/>
    <property type="project" value="InterPro"/>
</dbReference>
<keyword evidence="2" id="KW-0862">Zinc</keyword>
<protein>
    <submittedName>
        <fullName evidence="6">RING-type domain-containing protein</fullName>
    </submittedName>
</protein>
<dbReference type="InterPro" id="IPR013083">
    <property type="entry name" value="Znf_RING/FYVE/PHD"/>
</dbReference>
<dbReference type="PANTHER" id="PTHR16047">
    <property type="entry name" value="RFWD3 PROTEIN"/>
    <property type="match status" value="1"/>
</dbReference>
<dbReference type="Proteomes" id="UP000046392">
    <property type="component" value="Unplaced"/>
</dbReference>
<evidence type="ECO:0000313" key="5">
    <source>
        <dbReference type="Proteomes" id="UP000046392"/>
    </source>
</evidence>
<dbReference type="PROSITE" id="PS50089">
    <property type="entry name" value="ZF_RING_2"/>
    <property type="match status" value="1"/>
</dbReference>
<accession>A0A0N5BFS8</accession>
<evidence type="ECO:0000256" key="2">
    <source>
        <dbReference type="ARBA" id="ARBA00022833"/>
    </source>
</evidence>
<dbReference type="InterPro" id="IPR001841">
    <property type="entry name" value="Znf_RING"/>
</dbReference>
<dbReference type="InterPro" id="IPR037381">
    <property type="entry name" value="RFWD3"/>
</dbReference>
<dbReference type="GO" id="GO:0008270">
    <property type="term" value="F:zinc ion binding"/>
    <property type="evidence" value="ECO:0007669"/>
    <property type="project" value="UniProtKB-KW"/>
</dbReference>
<dbReference type="WBParaSite" id="SPAL_0000484000.1">
    <property type="protein sequence ID" value="SPAL_0000484000.1"/>
    <property type="gene ID" value="SPAL_0000484000"/>
</dbReference>
<dbReference type="Gene3D" id="3.30.40.10">
    <property type="entry name" value="Zinc/RING finger domain, C3HC4 (zinc finger)"/>
    <property type="match status" value="1"/>
</dbReference>
<dbReference type="InterPro" id="IPR036322">
    <property type="entry name" value="WD40_repeat_dom_sf"/>
</dbReference>
<keyword evidence="5" id="KW-1185">Reference proteome</keyword>
<evidence type="ECO:0000256" key="1">
    <source>
        <dbReference type="ARBA" id="ARBA00022771"/>
    </source>
</evidence>
<proteinExistence type="predicted"/>
<dbReference type="SMART" id="SM00184">
    <property type="entry name" value="RING"/>
    <property type="match status" value="1"/>
</dbReference>
<dbReference type="AlphaFoldDB" id="A0A0N5BFS8"/>
<dbReference type="SUPFAM" id="SSF57850">
    <property type="entry name" value="RING/U-box"/>
    <property type="match status" value="1"/>
</dbReference>
<dbReference type="GO" id="GO:0005634">
    <property type="term" value="C:nucleus"/>
    <property type="evidence" value="ECO:0007669"/>
    <property type="project" value="InterPro"/>
</dbReference>
<sequence>MSLICTICTKAYTSNGTEHALFSTKCGHLFGKSCLEKLAREKNKGGKFNCPVCREYILNSDYHPIYDVPNEFFEIVLNDTEDKCKSEDDVMKRCALGTLKEKHFLIKQDIGEDSDYDECTIEHFDASNGYILVAGFVENYSEDDDVNTFSFLKIYEDKNVIYSKIFAPTIITAVAFNKSCEDCLEFCVGLENGVIQNTVIFFSSGVVGTPHETVLFNENEKIRSICFLRYNDIVYSVGDRRTSNLFNIQIDRVHLKKNWFEDVEVELKKVTSLKVLNDRTLFGIMGGKIYVFEENEIPYVVYSEDYVRFDGYEYDSVTNIMFIKAVQSTNGSLFYGTPKLLLIRIKKNYIYDTKGWRSEKYTSYSIGDFQDDSCNISLSLRSLPITTKRCGGNFTYTFVPDDKSGVLQAYFVNNDGLIELLCEEKIKHLIEEKNGDLWDCIGIIALNKPQFFTSKIIKIPIVIIFDRGFMVYNFYSSIDGVESRRF</sequence>
<evidence type="ECO:0000259" key="4">
    <source>
        <dbReference type="PROSITE" id="PS50089"/>
    </source>
</evidence>
<organism evidence="5 6">
    <name type="scientific">Strongyloides papillosus</name>
    <name type="common">Intestinal threadworm</name>
    <dbReference type="NCBI Taxonomy" id="174720"/>
    <lineage>
        <taxon>Eukaryota</taxon>
        <taxon>Metazoa</taxon>
        <taxon>Ecdysozoa</taxon>
        <taxon>Nematoda</taxon>
        <taxon>Chromadorea</taxon>
        <taxon>Rhabditida</taxon>
        <taxon>Tylenchina</taxon>
        <taxon>Panagrolaimomorpha</taxon>
        <taxon>Strongyloidoidea</taxon>
        <taxon>Strongyloididae</taxon>
        <taxon>Strongyloides</taxon>
    </lineage>
</organism>
<reference evidence="6" key="1">
    <citation type="submission" date="2017-02" db="UniProtKB">
        <authorList>
            <consortium name="WormBaseParasite"/>
        </authorList>
    </citation>
    <scope>IDENTIFICATION</scope>
</reference>
<evidence type="ECO:0000256" key="3">
    <source>
        <dbReference type="PROSITE-ProRule" id="PRU00175"/>
    </source>
</evidence>